<keyword evidence="6" id="KW-0963">Cytoplasm</keyword>
<dbReference type="GO" id="GO:0005634">
    <property type="term" value="C:nucleus"/>
    <property type="evidence" value="ECO:0007669"/>
    <property type="project" value="UniProtKB-SubCell"/>
</dbReference>
<keyword evidence="7" id="KW-0539">Nucleus</keyword>
<feature type="domain" description="Restriction of telomere capping protein 4 C-terminal" evidence="8">
    <location>
        <begin position="40"/>
        <end position="161"/>
    </location>
</feature>
<dbReference type="STRING" id="658196.A0A397SJ10"/>
<dbReference type="GO" id="GO:0005737">
    <property type="term" value="C:cytoplasm"/>
    <property type="evidence" value="ECO:0007669"/>
    <property type="project" value="UniProtKB-SubCell"/>
</dbReference>
<evidence type="ECO:0000259" key="8">
    <source>
        <dbReference type="SMART" id="SM01312"/>
    </source>
</evidence>
<dbReference type="Proteomes" id="UP000265703">
    <property type="component" value="Unassembled WGS sequence"/>
</dbReference>
<evidence type="ECO:0000313" key="10">
    <source>
        <dbReference type="Proteomes" id="UP000265703"/>
    </source>
</evidence>
<dbReference type="EMBL" id="QKYT01000389">
    <property type="protein sequence ID" value="RIA86028.1"/>
    <property type="molecule type" value="Genomic_DNA"/>
</dbReference>
<evidence type="ECO:0000256" key="6">
    <source>
        <dbReference type="ARBA" id="ARBA00022490"/>
    </source>
</evidence>
<sequence>MHYAETNIVPDALEAEYPQNINFEDLPNRVNNIKDDLLDIINGKPKSWFRNLALSIYYEVGPRKARSPMVLMGRIDHLRSGYYGPKGEMIIAKTLSRLFLETNILTSENSKPQTPVEFLHEVLIPETIVRLISQDKKNLSLKEARKIMRESSDYGLYKYGDD</sequence>
<dbReference type="PANTHER" id="PTHR41391:SF1">
    <property type="entry name" value="RESTRICTION OF TELOMERE CAPPING PROTEIN 4"/>
    <property type="match status" value="1"/>
</dbReference>
<dbReference type="SMART" id="SM01312">
    <property type="entry name" value="RTC4"/>
    <property type="match status" value="1"/>
</dbReference>
<dbReference type="Pfam" id="PF14474">
    <property type="entry name" value="RTC4"/>
    <property type="match status" value="1"/>
</dbReference>
<keyword evidence="10" id="KW-1185">Reference proteome</keyword>
<dbReference type="AlphaFoldDB" id="A0A397SJ10"/>
<name>A0A397SJ10_9GLOM</name>
<dbReference type="PANTHER" id="PTHR41391">
    <property type="entry name" value="RESTRICTION OF TELOMERE CAPPING PROTEIN 4"/>
    <property type="match status" value="1"/>
</dbReference>
<dbReference type="InterPro" id="IPR028094">
    <property type="entry name" value="RTC4_C"/>
</dbReference>
<evidence type="ECO:0000256" key="4">
    <source>
        <dbReference type="ARBA" id="ARBA00009461"/>
    </source>
</evidence>
<protein>
    <recommendedName>
        <fullName evidence="5">Restriction of telomere capping protein 4</fullName>
    </recommendedName>
</protein>
<proteinExistence type="inferred from homology"/>
<evidence type="ECO:0000256" key="3">
    <source>
        <dbReference type="ARBA" id="ARBA00004496"/>
    </source>
</evidence>
<evidence type="ECO:0000256" key="1">
    <source>
        <dbReference type="ARBA" id="ARBA00002738"/>
    </source>
</evidence>
<accession>A0A397SJ10</accession>
<evidence type="ECO:0000256" key="5">
    <source>
        <dbReference type="ARBA" id="ARBA00015162"/>
    </source>
</evidence>
<organism evidence="9 10">
    <name type="scientific">Glomus cerebriforme</name>
    <dbReference type="NCBI Taxonomy" id="658196"/>
    <lineage>
        <taxon>Eukaryota</taxon>
        <taxon>Fungi</taxon>
        <taxon>Fungi incertae sedis</taxon>
        <taxon>Mucoromycota</taxon>
        <taxon>Glomeromycotina</taxon>
        <taxon>Glomeromycetes</taxon>
        <taxon>Glomerales</taxon>
        <taxon>Glomeraceae</taxon>
        <taxon>Glomus</taxon>
    </lineage>
</organism>
<comment type="function">
    <text evidence="1">May be involved in a process influencing telomere capping.</text>
</comment>
<dbReference type="OrthoDB" id="128308at2759"/>
<dbReference type="InterPro" id="IPR039024">
    <property type="entry name" value="RTC4"/>
</dbReference>
<comment type="subcellular location">
    <subcellularLocation>
        <location evidence="3">Cytoplasm</location>
    </subcellularLocation>
    <subcellularLocation>
        <location evidence="2">Nucleus</location>
    </subcellularLocation>
</comment>
<reference evidence="9 10" key="1">
    <citation type="submission" date="2018-06" db="EMBL/GenBank/DDBJ databases">
        <title>Comparative genomics reveals the genomic features of Rhizophagus irregularis, R. cerebriforme, R. diaphanum and Gigaspora rosea, and their symbiotic lifestyle signature.</title>
        <authorList>
            <person name="Morin E."/>
            <person name="San Clemente H."/>
            <person name="Chen E.C.H."/>
            <person name="De La Providencia I."/>
            <person name="Hainaut M."/>
            <person name="Kuo A."/>
            <person name="Kohler A."/>
            <person name="Murat C."/>
            <person name="Tang N."/>
            <person name="Roy S."/>
            <person name="Loubradou J."/>
            <person name="Henrissat B."/>
            <person name="Grigoriev I.V."/>
            <person name="Corradi N."/>
            <person name="Roux C."/>
            <person name="Martin F.M."/>
        </authorList>
    </citation>
    <scope>NUCLEOTIDE SEQUENCE [LARGE SCALE GENOMIC DNA]</scope>
    <source>
        <strain evidence="9 10">DAOM 227022</strain>
    </source>
</reference>
<comment type="similarity">
    <text evidence="4">Belongs to the RTC4 family.</text>
</comment>
<gene>
    <name evidence="9" type="ORF">C1645_780595</name>
</gene>
<evidence type="ECO:0000256" key="7">
    <source>
        <dbReference type="ARBA" id="ARBA00023242"/>
    </source>
</evidence>
<evidence type="ECO:0000313" key="9">
    <source>
        <dbReference type="EMBL" id="RIA86028.1"/>
    </source>
</evidence>
<evidence type="ECO:0000256" key="2">
    <source>
        <dbReference type="ARBA" id="ARBA00004123"/>
    </source>
</evidence>
<comment type="caution">
    <text evidence="9">The sequence shown here is derived from an EMBL/GenBank/DDBJ whole genome shotgun (WGS) entry which is preliminary data.</text>
</comment>